<dbReference type="PANTHER" id="PTHR43420">
    <property type="entry name" value="ACETYLTRANSFERASE"/>
    <property type="match status" value="1"/>
</dbReference>
<proteinExistence type="predicted"/>
<dbReference type="InterPro" id="IPR016181">
    <property type="entry name" value="Acyl_CoA_acyltransferase"/>
</dbReference>
<gene>
    <name evidence="4" type="primary">yobR</name>
    <name evidence="4" type="ORF">ADIAG_03524</name>
</gene>
<reference evidence="4 5" key="1">
    <citation type="journal article" date="2013" name="Genome Announc.">
        <title>Draft Genome Sequence of Arthrobacter gangotriensis Strain Lz1yT, Isolated from a Penguin Rookery Soil Sample Collected in Antarctica, near the Indian Station Dakshin Gangotri.</title>
        <authorList>
            <person name="Shivaji S."/>
            <person name="Ara S."/>
            <person name="Bandi S."/>
            <person name="Singh A."/>
            <person name="Kumar Pinnaka A."/>
        </authorList>
    </citation>
    <scope>NUCLEOTIDE SEQUENCE [LARGE SCALE GENOMIC DNA]</scope>
    <source>
        <strain evidence="4 5">Lz1y</strain>
    </source>
</reference>
<keyword evidence="2" id="KW-0012">Acyltransferase</keyword>
<evidence type="ECO:0000313" key="4">
    <source>
        <dbReference type="EMBL" id="EMQ97006.1"/>
    </source>
</evidence>
<dbReference type="eggNOG" id="COG0456">
    <property type="taxonomic scope" value="Bacteria"/>
</dbReference>
<accession>M7MPM5</accession>
<dbReference type="PROSITE" id="PS51186">
    <property type="entry name" value="GNAT"/>
    <property type="match status" value="1"/>
</dbReference>
<dbReference type="STRING" id="1276920.ADIAG_03524"/>
<evidence type="ECO:0000256" key="1">
    <source>
        <dbReference type="ARBA" id="ARBA00022679"/>
    </source>
</evidence>
<feature type="domain" description="N-acetyltransferase" evidence="3">
    <location>
        <begin position="124"/>
        <end position="258"/>
    </location>
</feature>
<organism evidence="4 5">
    <name type="scientific">Paeniglutamicibacter gangotriensis Lz1y</name>
    <dbReference type="NCBI Taxonomy" id="1276920"/>
    <lineage>
        <taxon>Bacteria</taxon>
        <taxon>Bacillati</taxon>
        <taxon>Actinomycetota</taxon>
        <taxon>Actinomycetes</taxon>
        <taxon>Micrococcales</taxon>
        <taxon>Micrococcaceae</taxon>
        <taxon>Paeniglutamicibacter</taxon>
    </lineage>
</organism>
<dbReference type="GO" id="GO:0016747">
    <property type="term" value="F:acyltransferase activity, transferring groups other than amino-acyl groups"/>
    <property type="evidence" value="ECO:0007669"/>
    <property type="project" value="InterPro"/>
</dbReference>
<dbReference type="SUPFAM" id="SSF55729">
    <property type="entry name" value="Acyl-CoA N-acyltransferases (Nat)"/>
    <property type="match status" value="1"/>
</dbReference>
<dbReference type="Proteomes" id="UP000012015">
    <property type="component" value="Unassembled WGS sequence"/>
</dbReference>
<evidence type="ECO:0000313" key="5">
    <source>
        <dbReference type="Proteomes" id="UP000012015"/>
    </source>
</evidence>
<keyword evidence="5" id="KW-1185">Reference proteome</keyword>
<keyword evidence="1 4" id="KW-0808">Transferase</keyword>
<dbReference type="AlphaFoldDB" id="M7MPM5"/>
<dbReference type="Gene3D" id="3.40.630.30">
    <property type="match status" value="1"/>
</dbReference>
<dbReference type="RefSeq" id="WP_007272681.1">
    <property type="nucleotide sequence ID" value="NZ_AOCK01000012.1"/>
</dbReference>
<dbReference type="PATRIC" id="fig|1276920.7.peg.3526"/>
<dbReference type="InterPro" id="IPR000182">
    <property type="entry name" value="GNAT_dom"/>
</dbReference>
<dbReference type="EMBL" id="AOCK01000012">
    <property type="protein sequence ID" value="EMQ97006.1"/>
    <property type="molecule type" value="Genomic_DNA"/>
</dbReference>
<evidence type="ECO:0000256" key="2">
    <source>
        <dbReference type="ARBA" id="ARBA00023315"/>
    </source>
</evidence>
<evidence type="ECO:0000259" key="3">
    <source>
        <dbReference type="PROSITE" id="PS51186"/>
    </source>
</evidence>
<dbReference type="InterPro" id="IPR050680">
    <property type="entry name" value="YpeA/RimI_acetyltransf"/>
</dbReference>
<dbReference type="InterPro" id="IPR056935">
    <property type="entry name" value="Rv0428c-like_C"/>
</dbReference>
<sequence length="258" mass="28436">MKPVSRSADPLSLDETMSRGWQALEEKLVDGWTARFSGGVTKRANSVLPLEEPREVATAISAIEERYAGRGLPAVFQISPGSLPTDLDALLAERGYLLDSPTLVQYLALGDGEKRAIAAHDPRIMMSDEPSYGWLETFWDVEGPHTPEQQALSQRILTRTPSIYASLVVDGKNEAVARLSLVGKLGGIYAVATRENSRSRGHGRAVLRALLAESVQRGLEGLWLQVVESNEMARRLYESLGFETVSRYHYRVQPKTAS</sequence>
<dbReference type="Pfam" id="PF24553">
    <property type="entry name" value="Rv0428c_C"/>
    <property type="match status" value="1"/>
</dbReference>
<dbReference type="PANTHER" id="PTHR43420:SF12">
    <property type="entry name" value="N-ACETYLTRANSFERASE DOMAIN-CONTAINING PROTEIN"/>
    <property type="match status" value="1"/>
</dbReference>
<dbReference type="CDD" id="cd04301">
    <property type="entry name" value="NAT_SF"/>
    <property type="match status" value="1"/>
</dbReference>
<protein>
    <submittedName>
        <fullName evidence="4">Acetyltransferase</fullName>
    </submittedName>
</protein>
<name>M7MPM5_9MICC</name>
<comment type="caution">
    <text evidence="4">The sequence shown here is derived from an EMBL/GenBank/DDBJ whole genome shotgun (WGS) entry which is preliminary data.</text>
</comment>